<feature type="transmembrane region" description="Helical" evidence="1">
    <location>
        <begin position="6"/>
        <end position="25"/>
    </location>
</feature>
<gene>
    <name evidence="3" type="ORF">Q9R02_02640</name>
</gene>
<dbReference type="Proteomes" id="UP001232725">
    <property type="component" value="Unassembled WGS sequence"/>
</dbReference>
<evidence type="ECO:0000256" key="1">
    <source>
        <dbReference type="SAM" id="Phobius"/>
    </source>
</evidence>
<accession>A0ABT9IKC6</accession>
<evidence type="ECO:0000313" key="4">
    <source>
        <dbReference type="Proteomes" id="UP001232725"/>
    </source>
</evidence>
<feature type="domain" description="PH" evidence="2">
    <location>
        <begin position="36"/>
        <end position="154"/>
    </location>
</feature>
<name>A0ABT9IKC6_9MICC</name>
<keyword evidence="4" id="KW-1185">Reference proteome</keyword>
<organism evidence="3 4">
    <name type="scientific">Arthrobacter horti</name>
    <dbReference type="NCBI Taxonomy" id="3068273"/>
    <lineage>
        <taxon>Bacteria</taxon>
        <taxon>Bacillati</taxon>
        <taxon>Actinomycetota</taxon>
        <taxon>Actinomycetes</taxon>
        <taxon>Micrococcales</taxon>
        <taxon>Micrococcaceae</taxon>
        <taxon>Arthrobacter</taxon>
    </lineage>
</organism>
<keyword evidence="1" id="KW-1133">Transmembrane helix</keyword>
<protein>
    <recommendedName>
        <fullName evidence="2">PH domain-containing protein</fullName>
    </recommendedName>
</protein>
<sequence>MDKILPGMAMLAVAAAVIIMIYRGWRSRQQRQDALEPLPAVPELGEPDLAVVGQYVTTTTAGDWLDRVAVHGLGIRSRAGLAVHAGGVLITRPGCEELFIPAASLQEVARTSGMAGKFLGQDRIVVATWRLGEQSLDTGFMPGDAADTEPLQHALKRLLGQAGA</sequence>
<dbReference type="InterPro" id="IPR057446">
    <property type="entry name" value="PH_bac"/>
</dbReference>
<comment type="caution">
    <text evidence="3">The sequence shown here is derived from an EMBL/GenBank/DDBJ whole genome shotgun (WGS) entry which is preliminary data.</text>
</comment>
<dbReference type="EMBL" id="JAVALS010000001">
    <property type="protein sequence ID" value="MDP5226046.1"/>
    <property type="molecule type" value="Genomic_DNA"/>
</dbReference>
<proteinExistence type="predicted"/>
<keyword evidence="1" id="KW-0472">Membrane</keyword>
<reference evidence="3 4" key="1">
    <citation type="submission" date="2023-08" db="EMBL/GenBank/DDBJ databases">
        <title>Arthrobacter horti sp. nov., isolated from forest soil.</title>
        <authorList>
            <person name="Park M."/>
        </authorList>
    </citation>
    <scope>NUCLEOTIDE SEQUENCE [LARGE SCALE GENOMIC DNA]</scope>
    <source>
        <strain evidence="3 4">YJM1</strain>
    </source>
</reference>
<dbReference type="RefSeq" id="WP_305995076.1">
    <property type="nucleotide sequence ID" value="NZ_JAVALS010000001.1"/>
</dbReference>
<keyword evidence="1" id="KW-0812">Transmembrane</keyword>
<evidence type="ECO:0000313" key="3">
    <source>
        <dbReference type="EMBL" id="MDP5226046.1"/>
    </source>
</evidence>
<dbReference type="Pfam" id="PF25362">
    <property type="entry name" value="bPH_11"/>
    <property type="match status" value="1"/>
</dbReference>
<evidence type="ECO:0000259" key="2">
    <source>
        <dbReference type="Pfam" id="PF25362"/>
    </source>
</evidence>